<evidence type="ECO:0000259" key="14">
    <source>
        <dbReference type="SMART" id="SM00980"/>
    </source>
</evidence>
<dbReference type="RefSeq" id="XP_022648834.1">
    <property type="nucleotide sequence ID" value="XM_022793099.1"/>
</dbReference>
<keyword evidence="11" id="KW-0131">Cell cycle</keyword>
<evidence type="ECO:0000256" key="4">
    <source>
        <dbReference type="ARBA" id="ARBA00022771"/>
    </source>
</evidence>
<dbReference type="GO" id="GO:0005654">
    <property type="term" value="C:nucleoplasm"/>
    <property type="evidence" value="ECO:0007669"/>
    <property type="project" value="UniProtKB-SubCell"/>
</dbReference>
<evidence type="ECO:0000256" key="9">
    <source>
        <dbReference type="ARBA" id="ARBA00023163"/>
    </source>
</evidence>
<dbReference type="GeneID" id="111245146"/>
<reference evidence="15" key="1">
    <citation type="submission" date="2021-01" db="UniProtKB">
        <authorList>
            <consortium name="EnsemblMetazoa"/>
        </authorList>
    </citation>
    <scope>IDENTIFICATION</scope>
</reference>
<keyword evidence="6" id="KW-0805">Transcription regulation</keyword>
<evidence type="ECO:0000256" key="2">
    <source>
        <dbReference type="ARBA" id="ARBA00006177"/>
    </source>
</evidence>
<dbReference type="InParanoid" id="A0A7M7JKG4"/>
<evidence type="ECO:0000313" key="16">
    <source>
        <dbReference type="Proteomes" id="UP000594260"/>
    </source>
</evidence>
<evidence type="ECO:0000313" key="15">
    <source>
        <dbReference type="EnsemblMetazoa" id="XP_022648834"/>
    </source>
</evidence>
<dbReference type="EnsemblMetazoa" id="XM_022793099">
    <property type="protein sequence ID" value="XP_022648834"/>
    <property type="gene ID" value="LOC111245146"/>
</dbReference>
<dbReference type="Proteomes" id="UP000594260">
    <property type="component" value="Unplaced"/>
</dbReference>
<dbReference type="PANTHER" id="PTHR46600:SF1">
    <property type="entry name" value="THAP DOMAIN-CONTAINING PROTEIN 1"/>
    <property type="match status" value="1"/>
</dbReference>
<comment type="similarity">
    <text evidence="2">Belongs to the THAP1 family.</text>
</comment>
<keyword evidence="7 12" id="KW-0175">Coiled coil</keyword>
<keyword evidence="10" id="KW-0539">Nucleus</keyword>
<dbReference type="PANTHER" id="PTHR46600">
    <property type="entry name" value="THAP DOMAIN-CONTAINING"/>
    <property type="match status" value="1"/>
</dbReference>
<feature type="coiled-coil region" evidence="12">
    <location>
        <begin position="206"/>
        <end position="254"/>
    </location>
</feature>
<evidence type="ECO:0000256" key="11">
    <source>
        <dbReference type="ARBA" id="ARBA00023306"/>
    </source>
</evidence>
<dbReference type="AlphaFoldDB" id="A0A7M7JKG4"/>
<accession>A0A7M7JKG4</accession>
<dbReference type="SMART" id="SM00692">
    <property type="entry name" value="DM3"/>
    <property type="match status" value="2"/>
</dbReference>
<evidence type="ECO:0000256" key="3">
    <source>
        <dbReference type="ARBA" id="ARBA00022723"/>
    </source>
</evidence>
<evidence type="ECO:0000256" key="5">
    <source>
        <dbReference type="ARBA" id="ARBA00022833"/>
    </source>
</evidence>
<feature type="domain" description="THAP-type" evidence="13">
    <location>
        <begin position="28"/>
        <end position="83"/>
    </location>
</feature>
<dbReference type="InterPro" id="IPR026516">
    <property type="entry name" value="THAP1/10"/>
</dbReference>
<keyword evidence="5" id="KW-0862">Zinc</keyword>
<dbReference type="GO" id="GO:0008270">
    <property type="term" value="F:zinc ion binding"/>
    <property type="evidence" value="ECO:0007669"/>
    <property type="project" value="UniProtKB-KW"/>
</dbReference>
<feature type="domain" description="THAP-type" evidence="14">
    <location>
        <begin position="11"/>
        <end position="84"/>
    </location>
</feature>
<dbReference type="SMART" id="SM00980">
    <property type="entry name" value="THAP"/>
    <property type="match status" value="2"/>
</dbReference>
<evidence type="ECO:0000256" key="8">
    <source>
        <dbReference type="ARBA" id="ARBA00023125"/>
    </source>
</evidence>
<dbReference type="GO" id="GO:0043565">
    <property type="term" value="F:sequence-specific DNA binding"/>
    <property type="evidence" value="ECO:0007669"/>
    <property type="project" value="InterPro"/>
</dbReference>
<evidence type="ECO:0000256" key="6">
    <source>
        <dbReference type="ARBA" id="ARBA00023015"/>
    </source>
</evidence>
<proteinExistence type="inferred from homology"/>
<organism evidence="15 16">
    <name type="scientific">Varroa destructor</name>
    <name type="common">Honeybee mite</name>
    <dbReference type="NCBI Taxonomy" id="109461"/>
    <lineage>
        <taxon>Eukaryota</taxon>
        <taxon>Metazoa</taxon>
        <taxon>Ecdysozoa</taxon>
        <taxon>Arthropoda</taxon>
        <taxon>Chelicerata</taxon>
        <taxon>Arachnida</taxon>
        <taxon>Acari</taxon>
        <taxon>Parasitiformes</taxon>
        <taxon>Mesostigmata</taxon>
        <taxon>Gamasina</taxon>
        <taxon>Dermanyssoidea</taxon>
        <taxon>Varroidae</taxon>
        <taxon>Varroa</taxon>
    </lineage>
</organism>
<comment type="subcellular location">
    <subcellularLocation>
        <location evidence="1">Nucleus</location>
        <location evidence="1">Nucleoplasm</location>
    </subcellularLocation>
</comment>
<feature type="domain" description="THAP-type" evidence="13">
    <location>
        <begin position="100"/>
        <end position="159"/>
    </location>
</feature>
<dbReference type="InterPro" id="IPR006612">
    <property type="entry name" value="THAP_Znf"/>
</dbReference>
<dbReference type="KEGG" id="vde:111245146"/>
<keyword evidence="4" id="KW-0863">Zinc-finger</keyword>
<dbReference type="OrthoDB" id="5982876at2759"/>
<evidence type="ECO:0000256" key="1">
    <source>
        <dbReference type="ARBA" id="ARBA00004642"/>
    </source>
</evidence>
<evidence type="ECO:0000256" key="12">
    <source>
        <dbReference type="SAM" id="Coils"/>
    </source>
</evidence>
<dbReference type="SUPFAM" id="SSF57716">
    <property type="entry name" value="Glucocorticoid receptor-like (DNA-binding domain)"/>
    <property type="match status" value="1"/>
</dbReference>
<evidence type="ECO:0000259" key="13">
    <source>
        <dbReference type="SMART" id="SM00692"/>
    </source>
</evidence>
<name>A0A7M7JKG4_VARDE</name>
<dbReference type="Pfam" id="PF05485">
    <property type="entry name" value="THAP"/>
    <property type="match status" value="1"/>
</dbReference>
<protein>
    <recommendedName>
        <fullName evidence="13 14">THAP-type domain-containing protein</fullName>
    </recommendedName>
</protein>
<keyword evidence="16" id="KW-1185">Reference proteome</keyword>
<keyword evidence="8" id="KW-0238">DNA-binding</keyword>
<keyword evidence="3" id="KW-0479">Metal-binding</keyword>
<evidence type="ECO:0000256" key="10">
    <source>
        <dbReference type="ARBA" id="ARBA00023242"/>
    </source>
</evidence>
<sequence length="265" mass="29869">MSVQSANFRKKKCIVPSCLRTTDDGVRLHRCGDNFAKIGKILGRSTITKNSYICSLHFEESCFTRKGGLCPEAVPTRFLDGPGDAQGDVRRCSVPRCSRTENEALLFKGRQAFRSIGIEAGADLTKGWICDEHFEEECIDDRGRLKPGSMPTRVAEVRQDDGDGTVVKHISVRTIHGSNPVKLILTDDIVEDIVDDLEEVDTRTENSNLKLQLRRAHEEIESLKRTISLLHSDINTKRSRIQTLEEELAQATSSWRQFEVRIVNE</sequence>
<evidence type="ECO:0000256" key="7">
    <source>
        <dbReference type="ARBA" id="ARBA00023054"/>
    </source>
</evidence>
<keyword evidence="9" id="KW-0804">Transcription</keyword>
<feature type="domain" description="THAP-type" evidence="14">
    <location>
        <begin position="90"/>
        <end position="160"/>
    </location>
</feature>